<accession>A0A271J0E2</accession>
<evidence type="ECO:0000256" key="2">
    <source>
        <dbReference type="SAM" id="SignalP"/>
    </source>
</evidence>
<proteinExistence type="predicted"/>
<dbReference type="PROSITE" id="PS50005">
    <property type="entry name" value="TPR"/>
    <property type="match status" value="1"/>
</dbReference>
<organism evidence="3 4">
    <name type="scientific">Rubrivirga marina</name>
    <dbReference type="NCBI Taxonomy" id="1196024"/>
    <lineage>
        <taxon>Bacteria</taxon>
        <taxon>Pseudomonadati</taxon>
        <taxon>Rhodothermota</taxon>
        <taxon>Rhodothermia</taxon>
        <taxon>Rhodothermales</taxon>
        <taxon>Rubricoccaceae</taxon>
        <taxon>Rubrivirga</taxon>
    </lineage>
</organism>
<dbReference type="OrthoDB" id="1090870at2"/>
<dbReference type="EMBL" id="MQWD01000001">
    <property type="protein sequence ID" value="PAP76708.1"/>
    <property type="molecule type" value="Genomic_DNA"/>
</dbReference>
<dbReference type="InterPro" id="IPR019734">
    <property type="entry name" value="TPR_rpt"/>
</dbReference>
<dbReference type="InterPro" id="IPR011990">
    <property type="entry name" value="TPR-like_helical_dom_sf"/>
</dbReference>
<dbReference type="RefSeq" id="WP_095510371.1">
    <property type="nucleotide sequence ID" value="NZ_MQWD01000001.1"/>
</dbReference>
<protein>
    <recommendedName>
        <fullName evidence="5">Tetratricopeptide repeat protein</fullName>
    </recommendedName>
</protein>
<dbReference type="SUPFAM" id="SSF48452">
    <property type="entry name" value="TPR-like"/>
    <property type="match status" value="1"/>
</dbReference>
<evidence type="ECO:0000313" key="3">
    <source>
        <dbReference type="EMBL" id="PAP76708.1"/>
    </source>
</evidence>
<sequence>MRAFLLALMMAASAAAQPGTTPADLLVAMEAAVARFDYETAEDRAREALSRFDALSPDQLVTVHSTLGILLHAKDEPVEARRQFEAALSIDPTLSLDPVLVSPKTVEFFDEVRATTSTDGASAAPPELRYVLIEDRRTAGALRSMILPGWGQFYKGDRAKGFVFALAGGAATVVADLRRAEARDAYLEATGEEVIAQLYEEYDQRYRLSSALVRGAAVVWGASMLDALLTGGPEPVRRVSVTTAEEGTGLRLRASF</sequence>
<evidence type="ECO:0008006" key="5">
    <source>
        <dbReference type="Google" id="ProtNLM"/>
    </source>
</evidence>
<feature type="chain" id="PRO_5012447854" description="Tetratricopeptide repeat protein" evidence="2">
    <location>
        <begin position="17"/>
        <end position="256"/>
    </location>
</feature>
<feature type="signal peptide" evidence="2">
    <location>
        <begin position="1"/>
        <end position="16"/>
    </location>
</feature>
<keyword evidence="2" id="KW-0732">Signal</keyword>
<name>A0A271J0E2_9BACT</name>
<dbReference type="Gene3D" id="1.25.40.10">
    <property type="entry name" value="Tetratricopeptide repeat domain"/>
    <property type="match status" value="1"/>
</dbReference>
<feature type="repeat" description="TPR" evidence="1">
    <location>
        <begin position="61"/>
        <end position="94"/>
    </location>
</feature>
<evidence type="ECO:0000313" key="4">
    <source>
        <dbReference type="Proteomes" id="UP000216339"/>
    </source>
</evidence>
<keyword evidence="1" id="KW-0802">TPR repeat</keyword>
<dbReference type="Proteomes" id="UP000216339">
    <property type="component" value="Unassembled WGS sequence"/>
</dbReference>
<keyword evidence="4" id="KW-1185">Reference proteome</keyword>
<evidence type="ECO:0000256" key="1">
    <source>
        <dbReference type="PROSITE-ProRule" id="PRU00339"/>
    </source>
</evidence>
<dbReference type="AlphaFoldDB" id="A0A271J0E2"/>
<reference evidence="3 4" key="1">
    <citation type="submission" date="2016-11" db="EMBL/GenBank/DDBJ databases">
        <title>Study of marine rhodopsin-containing bacteria.</title>
        <authorList>
            <person name="Yoshizawa S."/>
            <person name="Kumagai Y."/>
            <person name="Kogure K."/>
        </authorList>
    </citation>
    <scope>NUCLEOTIDE SEQUENCE [LARGE SCALE GENOMIC DNA]</scope>
    <source>
        <strain evidence="3 4">SAORIC-28</strain>
    </source>
</reference>
<comment type="caution">
    <text evidence="3">The sequence shown here is derived from an EMBL/GenBank/DDBJ whole genome shotgun (WGS) entry which is preliminary data.</text>
</comment>
<gene>
    <name evidence="3" type="ORF">BSZ37_09780</name>
</gene>